<reference evidence="3" key="1">
    <citation type="journal article" date="2019" name="Int. J. Syst. Evol. Microbiol.">
        <title>The Global Catalogue of Microorganisms (GCM) 10K type strain sequencing project: providing services to taxonomists for standard genome sequencing and annotation.</title>
        <authorList>
            <consortium name="The Broad Institute Genomics Platform"/>
            <consortium name="The Broad Institute Genome Sequencing Center for Infectious Disease"/>
            <person name="Wu L."/>
            <person name="Ma J."/>
        </authorList>
    </citation>
    <scope>NUCLEOTIDE SEQUENCE [LARGE SCALE GENOMIC DNA]</scope>
    <source>
        <strain evidence="3">NBRC 3271</strain>
    </source>
</reference>
<organism evidence="2 3">
    <name type="scientific">Gluconobacter japonicus</name>
    <dbReference type="NCBI Taxonomy" id="376620"/>
    <lineage>
        <taxon>Bacteria</taxon>
        <taxon>Pseudomonadati</taxon>
        <taxon>Pseudomonadota</taxon>
        <taxon>Alphaproteobacteria</taxon>
        <taxon>Acetobacterales</taxon>
        <taxon>Acetobacteraceae</taxon>
        <taxon>Gluconobacter</taxon>
    </lineage>
</organism>
<comment type="caution">
    <text evidence="2">The sequence shown here is derived from an EMBL/GenBank/DDBJ whole genome shotgun (WGS) entry which is preliminary data.</text>
</comment>
<evidence type="ECO:0000256" key="1">
    <source>
        <dbReference type="SAM" id="SignalP"/>
    </source>
</evidence>
<feature type="chain" id="PRO_5046378451" evidence="1">
    <location>
        <begin position="43"/>
        <end position="256"/>
    </location>
</feature>
<sequence length="256" mass="28259">MFVNQKSDCAIPALKPVSSARHVLAGLCVLTLGLFHGGSAQAAAHKPDPSEIVETAQDTYHHVIFENEDIRLMRVIIPPHGKTRWHRQALDYVNTPIVGTTIHKDSLSEPSKDGTMKAGEVRYLPYSQKSDVDQVINTGDTVNSQVTFEIKRKGVGHFGPADRANSQAFRMILDKPVIRGWHVHLEPGQSTGDYTQSGPGVRVFLTGGRLMTREKGAVAFSEQHLNQADAQVLAKGTFEVINGSMEPMDYNEYELR</sequence>
<accession>A0ABQ5WJV7</accession>
<proteinExistence type="predicted"/>
<protein>
    <submittedName>
        <fullName evidence="2">Uncharacterized protein</fullName>
    </submittedName>
</protein>
<keyword evidence="3" id="KW-1185">Reference proteome</keyword>
<name>A0ABQ5WJV7_GLUJA</name>
<evidence type="ECO:0000313" key="2">
    <source>
        <dbReference type="EMBL" id="GLQ59806.1"/>
    </source>
</evidence>
<gene>
    <name evidence="2" type="ORF">GCM10010937_16090</name>
</gene>
<dbReference type="Gene3D" id="2.60.120.10">
    <property type="entry name" value="Jelly Rolls"/>
    <property type="match status" value="2"/>
</dbReference>
<feature type="signal peptide" evidence="1">
    <location>
        <begin position="1"/>
        <end position="42"/>
    </location>
</feature>
<keyword evidence="1" id="KW-0732">Signal</keyword>
<dbReference type="InterPro" id="IPR014710">
    <property type="entry name" value="RmlC-like_jellyroll"/>
</dbReference>
<dbReference type="EMBL" id="BSNT01000057">
    <property type="protein sequence ID" value="GLQ59806.1"/>
    <property type="molecule type" value="Genomic_DNA"/>
</dbReference>
<dbReference type="Proteomes" id="UP001156613">
    <property type="component" value="Unassembled WGS sequence"/>
</dbReference>
<evidence type="ECO:0000313" key="3">
    <source>
        <dbReference type="Proteomes" id="UP001156613"/>
    </source>
</evidence>